<name>A0AAW2PKQ8_SESRA</name>
<evidence type="ECO:0000256" key="1">
    <source>
        <dbReference type="ARBA" id="ARBA00001971"/>
    </source>
</evidence>
<comment type="subcellular location">
    <subcellularLocation>
        <location evidence="2">Membrane</location>
        <topology evidence="2">Single-pass membrane protein</topology>
    </subcellularLocation>
</comment>
<evidence type="ECO:0000256" key="3">
    <source>
        <dbReference type="ARBA" id="ARBA00010617"/>
    </source>
</evidence>
<evidence type="ECO:0000256" key="2">
    <source>
        <dbReference type="ARBA" id="ARBA00004167"/>
    </source>
</evidence>
<evidence type="ECO:0000313" key="13">
    <source>
        <dbReference type="EMBL" id="KAL0356324.1"/>
    </source>
</evidence>
<keyword evidence="5 9" id="KW-0479">Metal-binding</keyword>
<dbReference type="PROSITE" id="PS00086">
    <property type="entry name" value="CYTOCHROME_P450"/>
    <property type="match status" value="1"/>
</dbReference>
<keyword evidence="6 10" id="KW-0560">Oxidoreductase</keyword>
<evidence type="ECO:0000256" key="9">
    <source>
        <dbReference type="PIRSR" id="PIRSR602401-1"/>
    </source>
</evidence>
<reference evidence="13" key="1">
    <citation type="submission" date="2020-06" db="EMBL/GenBank/DDBJ databases">
        <authorList>
            <person name="Li T."/>
            <person name="Hu X."/>
            <person name="Zhang T."/>
            <person name="Song X."/>
            <person name="Zhang H."/>
            <person name="Dai N."/>
            <person name="Sheng W."/>
            <person name="Hou X."/>
            <person name="Wei L."/>
        </authorList>
    </citation>
    <scope>NUCLEOTIDE SEQUENCE</scope>
    <source>
        <strain evidence="13">G02</strain>
        <tissue evidence="13">Leaf</tissue>
    </source>
</reference>
<dbReference type="FunFam" id="1.10.630.10:FF:000011">
    <property type="entry name" value="Cytochrome P450 83B1"/>
    <property type="match status" value="1"/>
</dbReference>
<comment type="caution">
    <text evidence="13">The sequence shown here is derived from an EMBL/GenBank/DDBJ whole genome shotgun (WGS) entry which is preliminary data.</text>
</comment>
<dbReference type="GO" id="GO:0005506">
    <property type="term" value="F:iron ion binding"/>
    <property type="evidence" value="ECO:0007669"/>
    <property type="project" value="InterPro"/>
</dbReference>
<comment type="similarity">
    <text evidence="3 10">Belongs to the cytochrome P450 family.</text>
</comment>
<dbReference type="InterPro" id="IPR036396">
    <property type="entry name" value="Cyt_P450_sf"/>
</dbReference>
<keyword evidence="4 9" id="KW-0349">Heme</keyword>
<comment type="cofactor">
    <cofactor evidence="1 9">
        <name>heme</name>
        <dbReference type="ChEBI" id="CHEBI:30413"/>
    </cofactor>
</comment>
<sequence length="534" mass="60546">MKLKIPSSVRNGRKPDGGIPVCPQSTEKGTSCLNVRCNSFLSNRIKELAKTRRSSFQVDEFLMHPFLLYLLGLISLYFFAKWLHKPRRKLPASPPKLPILGNLHQLSALTHRSLQSLGRKYGPLMLLHFSSRPVIIVQSADAATEIMKTNDLIFADKPATRTTRRLFYDMKDISVAPYGEYWRKLKSVCVLQLLSSKRVQSFNFIREEETELLVKRIKSHHCPSLSPVNLSELFTSLTNDVICRAAFGRKYSDGEDGKKFLMLLTKGLQLVGSISIGDFIPCLSWINRVNGFDNRVDKVAEEVDAFLEMVIQEHLNEELQSCGAADPDQDERRENFVDILLNIYKDNNTGVSIDKDSIKAIILDILAGGTDTTSATLEWAMTELLRHPMALKNLQNELRGILKDKQDITENVLSKMNYLKAVVKETLRLHPPITFRSCVLDEPEKFKPERFLTCSIDFKGLDFQFIPFGAGRRGCPGTAFAMASVELVLANLVQKFEWELPKGMKSEDLDFEEQPGVTIHRKNPLFAVATHCYF</sequence>
<dbReference type="Pfam" id="PF00067">
    <property type="entry name" value="p450"/>
    <property type="match status" value="2"/>
</dbReference>
<evidence type="ECO:0000256" key="5">
    <source>
        <dbReference type="ARBA" id="ARBA00022723"/>
    </source>
</evidence>
<dbReference type="GO" id="GO:0016705">
    <property type="term" value="F:oxidoreductase activity, acting on paired donors, with incorporation or reduction of molecular oxygen"/>
    <property type="evidence" value="ECO:0007669"/>
    <property type="project" value="InterPro"/>
</dbReference>
<dbReference type="AlphaFoldDB" id="A0AAW2PKQ8"/>
<dbReference type="GO" id="GO:0020037">
    <property type="term" value="F:heme binding"/>
    <property type="evidence" value="ECO:0007669"/>
    <property type="project" value="InterPro"/>
</dbReference>
<accession>A0AAW2PKQ8</accession>
<evidence type="ECO:0000256" key="12">
    <source>
        <dbReference type="SAM" id="Phobius"/>
    </source>
</evidence>
<proteinExistence type="inferred from homology"/>
<dbReference type="InterPro" id="IPR001128">
    <property type="entry name" value="Cyt_P450"/>
</dbReference>
<keyword evidence="12" id="KW-0472">Membrane</keyword>
<feature type="binding site" description="axial binding residue" evidence="9">
    <location>
        <position position="475"/>
    </location>
    <ligand>
        <name>heme</name>
        <dbReference type="ChEBI" id="CHEBI:30413"/>
    </ligand>
    <ligandPart>
        <name>Fe</name>
        <dbReference type="ChEBI" id="CHEBI:18248"/>
    </ligandPart>
</feature>
<evidence type="ECO:0000256" key="10">
    <source>
        <dbReference type="RuleBase" id="RU000461"/>
    </source>
</evidence>
<keyword evidence="8 10" id="KW-0503">Monooxygenase</keyword>
<evidence type="ECO:0000256" key="7">
    <source>
        <dbReference type="ARBA" id="ARBA00023004"/>
    </source>
</evidence>
<reference evidence="13" key="2">
    <citation type="journal article" date="2024" name="Plant">
        <title>Genomic evolution and insights into agronomic trait innovations of Sesamum species.</title>
        <authorList>
            <person name="Miao H."/>
            <person name="Wang L."/>
            <person name="Qu L."/>
            <person name="Liu H."/>
            <person name="Sun Y."/>
            <person name="Le M."/>
            <person name="Wang Q."/>
            <person name="Wei S."/>
            <person name="Zheng Y."/>
            <person name="Lin W."/>
            <person name="Duan Y."/>
            <person name="Cao H."/>
            <person name="Xiong S."/>
            <person name="Wang X."/>
            <person name="Wei L."/>
            <person name="Li C."/>
            <person name="Ma Q."/>
            <person name="Ju M."/>
            <person name="Zhao R."/>
            <person name="Li G."/>
            <person name="Mu C."/>
            <person name="Tian Q."/>
            <person name="Mei H."/>
            <person name="Zhang T."/>
            <person name="Gao T."/>
            <person name="Zhang H."/>
        </authorList>
    </citation>
    <scope>NUCLEOTIDE SEQUENCE</scope>
    <source>
        <strain evidence="13">G02</strain>
    </source>
</reference>
<keyword evidence="12" id="KW-0812">Transmembrane</keyword>
<dbReference type="GO" id="GO:0016020">
    <property type="term" value="C:membrane"/>
    <property type="evidence" value="ECO:0007669"/>
    <property type="project" value="UniProtKB-SubCell"/>
</dbReference>
<gene>
    <name evidence="13" type="ORF">Sradi_4079300</name>
</gene>
<evidence type="ECO:0000256" key="4">
    <source>
        <dbReference type="ARBA" id="ARBA00022617"/>
    </source>
</evidence>
<dbReference type="CDD" id="cd11072">
    <property type="entry name" value="CYP71-like"/>
    <property type="match status" value="1"/>
</dbReference>
<dbReference type="PRINTS" id="PR00463">
    <property type="entry name" value="EP450I"/>
</dbReference>
<protein>
    <submittedName>
        <fullName evidence="13">Cytochrome</fullName>
    </submittedName>
</protein>
<evidence type="ECO:0000256" key="11">
    <source>
        <dbReference type="SAM" id="MobiDB-lite"/>
    </source>
</evidence>
<dbReference type="InterPro" id="IPR017972">
    <property type="entry name" value="Cyt_P450_CS"/>
</dbReference>
<dbReference type="InterPro" id="IPR002401">
    <property type="entry name" value="Cyt_P450_E_grp-I"/>
</dbReference>
<dbReference type="EMBL" id="JACGWJ010000017">
    <property type="protein sequence ID" value="KAL0356324.1"/>
    <property type="molecule type" value="Genomic_DNA"/>
</dbReference>
<feature type="transmembrane region" description="Helical" evidence="12">
    <location>
        <begin position="61"/>
        <end position="80"/>
    </location>
</feature>
<organism evidence="13">
    <name type="scientific">Sesamum radiatum</name>
    <name type="common">Black benniseed</name>
    <dbReference type="NCBI Taxonomy" id="300843"/>
    <lineage>
        <taxon>Eukaryota</taxon>
        <taxon>Viridiplantae</taxon>
        <taxon>Streptophyta</taxon>
        <taxon>Embryophyta</taxon>
        <taxon>Tracheophyta</taxon>
        <taxon>Spermatophyta</taxon>
        <taxon>Magnoliopsida</taxon>
        <taxon>eudicotyledons</taxon>
        <taxon>Gunneridae</taxon>
        <taxon>Pentapetalae</taxon>
        <taxon>asterids</taxon>
        <taxon>lamiids</taxon>
        <taxon>Lamiales</taxon>
        <taxon>Pedaliaceae</taxon>
        <taxon>Sesamum</taxon>
    </lineage>
</organism>
<dbReference type="Gene3D" id="1.10.630.10">
    <property type="entry name" value="Cytochrome P450"/>
    <property type="match status" value="1"/>
</dbReference>
<dbReference type="GO" id="GO:0004497">
    <property type="term" value="F:monooxygenase activity"/>
    <property type="evidence" value="ECO:0007669"/>
    <property type="project" value="UniProtKB-KW"/>
</dbReference>
<dbReference type="PRINTS" id="PR00385">
    <property type="entry name" value="P450"/>
</dbReference>
<dbReference type="PANTHER" id="PTHR47955:SF15">
    <property type="entry name" value="CYTOCHROME P450 71A2-LIKE"/>
    <property type="match status" value="1"/>
</dbReference>
<keyword evidence="7 9" id="KW-0408">Iron</keyword>
<evidence type="ECO:0000256" key="8">
    <source>
        <dbReference type="ARBA" id="ARBA00023033"/>
    </source>
</evidence>
<dbReference type="PANTHER" id="PTHR47955">
    <property type="entry name" value="CYTOCHROME P450 FAMILY 71 PROTEIN"/>
    <property type="match status" value="1"/>
</dbReference>
<feature type="region of interest" description="Disordered" evidence="11">
    <location>
        <begin position="1"/>
        <end position="21"/>
    </location>
</feature>
<evidence type="ECO:0000256" key="6">
    <source>
        <dbReference type="ARBA" id="ARBA00023002"/>
    </source>
</evidence>
<dbReference type="SUPFAM" id="SSF48264">
    <property type="entry name" value="Cytochrome P450"/>
    <property type="match status" value="1"/>
</dbReference>
<keyword evidence="12" id="KW-1133">Transmembrane helix</keyword>